<comment type="similarity">
    <text evidence="1">Belongs to the tRNA pseudouridine synthase TruA family.</text>
</comment>
<dbReference type="PANTHER" id="PTHR11142">
    <property type="entry name" value="PSEUDOURIDYLATE SYNTHASE"/>
    <property type="match status" value="1"/>
</dbReference>
<dbReference type="GO" id="GO:0005634">
    <property type="term" value="C:nucleus"/>
    <property type="evidence" value="ECO:0007669"/>
    <property type="project" value="TreeGrafter"/>
</dbReference>
<gene>
    <name evidence="8" type="ORF">OTU49_002405</name>
</gene>
<dbReference type="InterPro" id="IPR020094">
    <property type="entry name" value="TruA/RsuA/RluB/E/F_N"/>
</dbReference>
<feature type="domain" description="Myb/SANT-like DNA-binding" evidence="7">
    <location>
        <begin position="568"/>
        <end position="656"/>
    </location>
</feature>
<dbReference type="GO" id="GO:0009982">
    <property type="term" value="F:pseudouridine synthase activity"/>
    <property type="evidence" value="ECO:0007669"/>
    <property type="project" value="InterPro"/>
</dbReference>
<feature type="coiled-coil region" evidence="4">
    <location>
        <begin position="25"/>
        <end position="55"/>
    </location>
</feature>
<dbReference type="InterPro" id="IPR020095">
    <property type="entry name" value="PsdUridine_synth_TruA_C"/>
</dbReference>
<feature type="region of interest" description="Disordered" evidence="5">
    <location>
        <begin position="1"/>
        <end position="21"/>
    </location>
</feature>
<keyword evidence="3" id="KW-0413">Isomerase</keyword>
<evidence type="ECO:0000313" key="9">
    <source>
        <dbReference type="Proteomes" id="UP001445076"/>
    </source>
</evidence>
<dbReference type="Gene3D" id="3.30.70.580">
    <property type="entry name" value="Pseudouridine synthase I, catalytic domain, N-terminal subdomain"/>
    <property type="match status" value="1"/>
</dbReference>
<evidence type="ECO:0000313" key="8">
    <source>
        <dbReference type="EMBL" id="KAK8741799.1"/>
    </source>
</evidence>
<evidence type="ECO:0000256" key="2">
    <source>
        <dbReference type="ARBA" id="ARBA00022694"/>
    </source>
</evidence>
<feature type="domain" description="Pseudouridine synthase I TruA alpha/beta" evidence="6">
    <location>
        <begin position="388"/>
        <end position="461"/>
    </location>
</feature>
<comment type="caution">
    <text evidence="8">The sequence shown here is derived from an EMBL/GenBank/DDBJ whole genome shotgun (WGS) entry which is preliminary data.</text>
</comment>
<dbReference type="GO" id="GO:1990481">
    <property type="term" value="P:mRNA pseudouridine synthesis"/>
    <property type="evidence" value="ECO:0007669"/>
    <property type="project" value="TreeGrafter"/>
</dbReference>
<reference evidence="8 9" key="1">
    <citation type="journal article" date="2024" name="BMC Genomics">
        <title>Genome assembly of redclaw crayfish (Cherax quadricarinatus) provides insights into its immune adaptation and hypoxia tolerance.</title>
        <authorList>
            <person name="Liu Z."/>
            <person name="Zheng J."/>
            <person name="Li H."/>
            <person name="Fang K."/>
            <person name="Wang S."/>
            <person name="He J."/>
            <person name="Zhou D."/>
            <person name="Weng S."/>
            <person name="Chi M."/>
            <person name="Gu Z."/>
            <person name="He J."/>
            <person name="Li F."/>
            <person name="Wang M."/>
        </authorList>
    </citation>
    <scope>NUCLEOTIDE SEQUENCE [LARGE SCALE GENOMIC DNA]</scope>
    <source>
        <strain evidence="8">ZL_2023a</strain>
    </source>
</reference>
<proteinExistence type="inferred from homology"/>
<dbReference type="InterPro" id="IPR044822">
    <property type="entry name" value="Myb_DNA-bind_4"/>
</dbReference>
<evidence type="ECO:0000259" key="7">
    <source>
        <dbReference type="Pfam" id="PF13837"/>
    </source>
</evidence>
<evidence type="ECO:0000256" key="3">
    <source>
        <dbReference type="ARBA" id="ARBA00023235"/>
    </source>
</evidence>
<feature type="compositionally biased region" description="Basic residues" evidence="5">
    <location>
        <begin position="7"/>
        <end position="20"/>
    </location>
</feature>
<dbReference type="InterPro" id="IPR020097">
    <property type="entry name" value="PsdUridine_synth_TruA_a/b_dom"/>
</dbReference>
<dbReference type="GO" id="GO:0003723">
    <property type="term" value="F:RNA binding"/>
    <property type="evidence" value="ECO:0007669"/>
    <property type="project" value="InterPro"/>
</dbReference>
<dbReference type="EMBL" id="JARKIK010000030">
    <property type="protein sequence ID" value="KAK8741799.1"/>
    <property type="molecule type" value="Genomic_DNA"/>
</dbReference>
<evidence type="ECO:0000256" key="5">
    <source>
        <dbReference type="SAM" id="MobiDB-lite"/>
    </source>
</evidence>
<dbReference type="SUPFAM" id="SSF55120">
    <property type="entry name" value="Pseudouridine synthase"/>
    <property type="match status" value="1"/>
</dbReference>
<feature type="region of interest" description="Disordered" evidence="5">
    <location>
        <begin position="669"/>
        <end position="710"/>
    </location>
</feature>
<protein>
    <submittedName>
        <fullName evidence="8">Uncharacterized protein</fullName>
    </submittedName>
</protein>
<dbReference type="Proteomes" id="UP001445076">
    <property type="component" value="Unassembled WGS sequence"/>
</dbReference>
<sequence length="835" mass="95988">METMKNRGIHRKRGRPRKKPKIEIEEEEMMSYEELQAKVQMLEEHNKKLSQLLSRSPVPHKMFETQKLETKKTIACYPKRQILLKIAYLGWNYQSSASHSDIQKMVEDKLLQALLKVSLIDAPDSAKFHRCGKADQGFNPFNQIVSVVVRSQHNSGLGVLPPEGHAAPIKEEPNYDSLDEGNIQHEIQYTELVNEATERAELVVFWYLNFCKYHVIFLSLSMCVLCEVLPAEMRVVAWCPTQLGYPQRFDSPICIYKYFFPRGNLNIQVMEEAAQHLLGRHNYTSLYKKDATKALKCLYRNVYSVAISPSCCDLRAKDNSRPLCDPVEYIRIHTQTGSENDIDNESEFETKESCRQKCGKLVERRKRATGDIRSCAVAAATKRHNCKKAVSSDGYDMCLINIKGQDFLMEELRKIIAMLFHVGEGKASADSMLHLLDVKNNRISQHSMASEVPLNLYQTIFEDQKWHWDTKALRLVISQLQAFWCQQSVRATAMRHILWDFENCYLESTLDMMQEDTTFNDLPQDQCENLLGQKKVHIFLSRSHVANNDHVYSTKIPVVTAVDNKNEDFNHTATLLLIELIRERFQKFLIIHTRPAVYKEVQEEMCFRGFSFSLEKIRKKWNDLITSYQKIKERKQKNDDLCEQVSWDYYQVLDDLLGTNVLAVPLSESSEPLAPKPNADDVSRPKMSKLVTTKKTSTLKKSADDNPPVRVVRPAPPAPLATQPEIGQQSTAPVTILHHEGDTVFATQATAPATLMDEKPFKGTSDITKVFLEYNLQMGKKRLDKMEQHILYMAERAAKKLEYKRKKAEKEELILDALRDISQSSEELKNGLLNV</sequence>
<evidence type="ECO:0000256" key="4">
    <source>
        <dbReference type="SAM" id="Coils"/>
    </source>
</evidence>
<evidence type="ECO:0000256" key="1">
    <source>
        <dbReference type="ARBA" id="ARBA00009375"/>
    </source>
</evidence>
<keyword evidence="2" id="KW-0819">tRNA processing</keyword>
<name>A0AAW0XPZ8_CHEQU</name>
<dbReference type="InterPro" id="IPR001406">
    <property type="entry name" value="PsdUridine_synth_TruA"/>
</dbReference>
<accession>A0AAW0XPZ8</accession>
<dbReference type="AlphaFoldDB" id="A0AAW0XPZ8"/>
<dbReference type="Gene3D" id="1.10.10.60">
    <property type="entry name" value="Homeodomain-like"/>
    <property type="match status" value="1"/>
</dbReference>
<evidence type="ECO:0000259" key="6">
    <source>
        <dbReference type="Pfam" id="PF01416"/>
    </source>
</evidence>
<dbReference type="GO" id="GO:0031119">
    <property type="term" value="P:tRNA pseudouridine synthesis"/>
    <property type="evidence" value="ECO:0007669"/>
    <property type="project" value="TreeGrafter"/>
</dbReference>
<keyword evidence="9" id="KW-1185">Reference proteome</keyword>
<keyword evidence="4" id="KW-0175">Coiled coil</keyword>
<organism evidence="8 9">
    <name type="scientific">Cherax quadricarinatus</name>
    <name type="common">Australian red claw crayfish</name>
    <dbReference type="NCBI Taxonomy" id="27406"/>
    <lineage>
        <taxon>Eukaryota</taxon>
        <taxon>Metazoa</taxon>
        <taxon>Ecdysozoa</taxon>
        <taxon>Arthropoda</taxon>
        <taxon>Crustacea</taxon>
        <taxon>Multicrustacea</taxon>
        <taxon>Malacostraca</taxon>
        <taxon>Eumalacostraca</taxon>
        <taxon>Eucarida</taxon>
        <taxon>Decapoda</taxon>
        <taxon>Pleocyemata</taxon>
        <taxon>Astacidea</taxon>
        <taxon>Parastacoidea</taxon>
        <taxon>Parastacidae</taxon>
        <taxon>Cherax</taxon>
    </lineage>
</organism>
<dbReference type="PANTHER" id="PTHR11142:SF5">
    <property type="entry name" value="TRNA PSEUDOURIDINE(38_39) SYNTHASE"/>
    <property type="match status" value="1"/>
</dbReference>
<dbReference type="Pfam" id="PF13837">
    <property type="entry name" value="Myb_DNA-bind_4"/>
    <property type="match status" value="1"/>
</dbReference>
<dbReference type="GO" id="GO:0005737">
    <property type="term" value="C:cytoplasm"/>
    <property type="evidence" value="ECO:0007669"/>
    <property type="project" value="TreeGrafter"/>
</dbReference>
<feature type="compositionally biased region" description="Low complexity" evidence="5">
    <location>
        <begin position="688"/>
        <end position="700"/>
    </location>
</feature>
<dbReference type="Gene3D" id="3.30.70.660">
    <property type="entry name" value="Pseudouridine synthase I, catalytic domain, C-terminal subdomain"/>
    <property type="match status" value="2"/>
</dbReference>
<dbReference type="InterPro" id="IPR020103">
    <property type="entry name" value="PsdUridine_synth_cat_dom_sf"/>
</dbReference>
<dbReference type="Pfam" id="PF01416">
    <property type="entry name" value="PseudoU_synth_1"/>
    <property type="match status" value="1"/>
</dbReference>